<dbReference type="AlphaFoldDB" id="A0A1I3YEP1"/>
<evidence type="ECO:0000313" key="3">
    <source>
        <dbReference type="Proteomes" id="UP000198915"/>
    </source>
</evidence>
<proteinExistence type="predicted"/>
<organism evidence="2 3">
    <name type="scientific">Brevibacillus centrosporus</name>
    <dbReference type="NCBI Taxonomy" id="54910"/>
    <lineage>
        <taxon>Bacteria</taxon>
        <taxon>Bacillati</taxon>
        <taxon>Bacillota</taxon>
        <taxon>Bacilli</taxon>
        <taxon>Bacillales</taxon>
        <taxon>Paenibacillaceae</taxon>
        <taxon>Brevibacillus</taxon>
    </lineage>
</organism>
<accession>A0A1I3YEP1</accession>
<reference evidence="3" key="1">
    <citation type="submission" date="2016-10" db="EMBL/GenBank/DDBJ databases">
        <authorList>
            <person name="Varghese N."/>
            <person name="Submissions S."/>
        </authorList>
    </citation>
    <scope>NUCLEOTIDE SEQUENCE [LARGE SCALE GENOMIC DNA]</scope>
    <source>
        <strain evidence="3">OK042</strain>
    </source>
</reference>
<keyword evidence="1" id="KW-1133">Transmembrane helix</keyword>
<evidence type="ECO:0000313" key="2">
    <source>
        <dbReference type="EMBL" id="SFK30275.1"/>
    </source>
</evidence>
<gene>
    <name evidence="2" type="ORF">SAMN05518846_11196</name>
</gene>
<keyword evidence="1" id="KW-0812">Transmembrane</keyword>
<keyword evidence="1" id="KW-0472">Membrane</keyword>
<protein>
    <submittedName>
        <fullName evidence="2">Uncharacterized protein</fullName>
    </submittedName>
</protein>
<feature type="transmembrane region" description="Helical" evidence="1">
    <location>
        <begin position="61"/>
        <end position="82"/>
    </location>
</feature>
<dbReference type="Proteomes" id="UP000198915">
    <property type="component" value="Unassembled WGS sequence"/>
</dbReference>
<keyword evidence="3" id="KW-1185">Reference proteome</keyword>
<evidence type="ECO:0000256" key="1">
    <source>
        <dbReference type="SAM" id="Phobius"/>
    </source>
</evidence>
<sequence>MVYKTSEYNRPLYVRLLQWIVFGKVKSFWGTNKVFLNAKRALEVIQEARLSLIRFVVLKKLTFVVLSFYTLLLHLLTLELFFDDS</sequence>
<dbReference type="EMBL" id="FORT01000011">
    <property type="protein sequence ID" value="SFK30275.1"/>
    <property type="molecule type" value="Genomic_DNA"/>
</dbReference>
<name>A0A1I3YEP1_9BACL</name>